<accession>A0A1Z4JSM8</accession>
<protein>
    <submittedName>
        <fullName evidence="1">Uncharacterized protein</fullName>
    </submittedName>
</protein>
<sequence length="201" mass="22866">MPKNPDPKCKLCSALSDTEAKQIHDAAQGGDGCWAGDPCHKLRYYYANQETINAQRRENYKRKKLAKQQVGIKHLRAQGNDFSTSDLLRAWIPQAAPVLPPERVYVQLLWYRETPKDRLHAIGALLLLGDQTIAFSGPYHCRGLAPKDVTDYLIPSMVRALNQVLNENFPEYQTYRIGRLHDEGDERHPALCPLCTGRPMR</sequence>
<dbReference type="Proteomes" id="UP000217895">
    <property type="component" value="Plasmid Plasmid2 dna"/>
</dbReference>
<keyword evidence="1" id="KW-0614">Plasmid</keyword>
<keyword evidence="2" id="KW-1185">Reference proteome</keyword>
<name>A0A1Z4JSM8_LEPBY</name>
<gene>
    <name evidence="1" type="ORF">NIES2135_66010</name>
</gene>
<evidence type="ECO:0000313" key="1">
    <source>
        <dbReference type="EMBL" id="BAY59724.1"/>
    </source>
</evidence>
<proteinExistence type="predicted"/>
<dbReference type="AlphaFoldDB" id="A0A1Z4JSM8"/>
<organism evidence="1 2">
    <name type="scientific">Leptolyngbya boryana NIES-2135</name>
    <dbReference type="NCBI Taxonomy" id="1973484"/>
    <lineage>
        <taxon>Bacteria</taxon>
        <taxon>Bacillati</taxon>
        <taxon>Cyanobacteriota</taxon>
        <taxon>Cyanophyceae</taxon>
        <taxon>Leptolyngbyales</taxon>
        <taxon>Leptolyngbyaceae</taxon>
        <taxon>Leptolyngbya group</taxon>
        <taxon>Leptolyngbya</taxon>
    </lineage>
</organism>
<dbReference type="EMBL" id="AP018205">
    <property type="protein sequence ID" value="BAY59724.1"/>
    <property type="molecule type" value="Genomic_DNA"/>
</dbReference>
<reference evidence="1 2" key="1">
    <citation type="submission" date="2017-06" db="EMBL/GenBank/DDBJ databases">
        <title>Genome sequencing of cyanobaciteial culture collection at National Institute for Environmental Studies (NIES).</title>
        <authorList>
            <person name="Hirose Y."/>
            <person name="Shimura Y."/>
            <person name="Fujisawa T."/>
            <person name="Nakamura Y."/>
            <person name="Kawachi M."/>
        </authorList>
    </citation>
    <scope>NUCLEOTIDE SEQUENCE [LARGE SCALE GENOMIC DNA]</scope>
    <source>
        <strain evidence="1 2">NIES-2135</strain>
        <plasmid evidence="2">Plasmid Plasmid2 dna</plasmid>
    </source>
</reference>
<evidence type="ECO:0000313" key="2">
    <source>
        <dbReference type="Proteomes" id="UP000217895"/>
    </source>
</evidence>
<geneLocation type="plasmid" evidence="1">
    <name>plasmid2</name>
</geneLocation>